<dbReference type="InterPro" id="IPR040436">
    <property type="entry name" value="Disconnected-like"/>
</dbReference>
<dbReference type="PANTHER" id="PTHR15021">
    <property type="entry name" value="DISCONNECTED-RELATED"/>
    <property type="match status" value="1"/>
</dbReference>
<feature type="region of interest" description="Disordered" evidence="2">
    <location>
        <begin position="117"/>
        <end position="137"/>
    </location>
</feature>
<dbReference type="GO" id="GO:0008270">
    <property type="term" value="F:zinc ion binding"/>
    <property type="evidence" value="ECO:0007669"/>
    <property type="project" value="UniProtKB-KW"/>
</dbReference>
<evidence type="ECO:0000313" key="5">
    <source>
        <dbReference type="WBParaSite" id="Pan_g14108.t1"/>
    </source>
</evidence>
<dbReference type="InterPro" id="IPR013087">
    <property type="entry name" value="Znf_C2H2_type"/>
</dbReference>
<feature type="domain" description="C2H2-type" evidence="3">
    <location>
        <begin position="74"/>
        <end position="102"/>
    </location>
</feature>
<accession>A0A7E4UYR2</accession>
<evidence type="ECO:0000256" key="2">
    <source>
        <dbReference type="SAM" id="MobiDB-lite"/>
    </source>
</evidence>
<keyword evidence="1" id="KW-0479">Metal-binding</keyword>
<dbReference type="Proteomes" id="UP000492821">
    <property type="component" value="Unassembled WGS sequence"/>
</dbReference>
<keyword evidence="1" id="KW-0863">Zinc-finger</keyword>
<dbReference type="WBParaSite" id="Pan_g14108.t1">
    <property type="protein sequence ID" value="Pan_g14108.t1"/>
    <property type="gene ID" value="Pan_g14108"/>
</dbReference>
<protein>
    <submittedName>
        <fullName evidence="5">C2H2-type domain-containing protein</fullName>
    </submittedName>
</protein>
<evidence type="ECO:0000313" key="4">
    <source>
        <dbReference type="Proteomes" id="UP000492821"/>
    </source>
</evidence>
<dbReference type="AlphaFoldDB" id="A0A7E4UYR2"/>
<feature type="region of interest" description="Disordered" evidence="2">
    <location>
        <begin position="43"/>
        <end position="73"/>
    </location>
</feature>
<feature type="compositionally biased region" description="Polar residues" evidence="2">
    <location>
        <begin position="43"/>
        <end position="64"/>
    </location>
</feature>
<dbReference type="GO" id="GO:0006355">
    <property type="term" value="P:regulation of DNA-templated transcription"/>
    <property type="evidence" value="ECO:0007669"/>
    <property type="project" value="TreeGrafter"/>
</dbReference>
<reference evidence="5" key="2">
    <citation type="submission" date="2020-10" db="UniProtKB">
        <authorList>
            <consortium name="WormBaseParasite"/>
        </authorList>
    </citation>
    <scope>IDENTIFICATION</scope>
</reference>
<keyword evidence="4" id="KW-1185">Reference proteome</keyword>
<proteinExistence type="predicted"/>
<dbReference type="SMART" id="SM00355">
    <property type="entry name" value="ZnF_C2H2"/>
    <property type="match status" value="2"/>
</dbReference>
<evidence type="ECO:0000256" key="1">
    <source>
        <dbReference type="PROSITE-ProRule" id="PRU00042"/>
    </source>
</evidence>
<sequence length="258" mass="27769">MSRFSAEFLAQSSPPTHPISNLNGASDLLKLLHGGFNETFFNQNASSTSQTSKPLVPSQSNVQKPRTKPSKKRVACPECQKTFCDKGALKIHTSAVHLKEMHKCTIRGCEMLFSSRRSRNRHSANQNPKLHTGGPVHSRIGLLRFSQSLVGKPGELLDPRHFMALGHHGQGDSFPLKVLGSGFPPFGAPSNVTNGLPFGMLAPPGSLVGIYQALMMHQSRTNGIINPTSLLSSLSSAMPPSSSADLPELPKIDVELSS</sequence>
<dbReference type="GO" id="GO:0005634">
    <property type="term" value="C:nucleus"/>
    <property type="evidence" value="ECO:0007669"/>
    <property type="project" value="TreeGrafter"/>
</dbReference>
<dbReference type="PROSITE" id="PS50157">
    <property type="entry name" value="ZINC_FINGER_C2H2_2"/>
    <property type="match status" value="1"/>
</dbReference>
<keyword evidence="1" id="KW-0862">Zinc</keyword>
<dbReference type="InterPro" id="IPR036236">
    <property type="entry name" value="Znf_C2H2_sf"/>
</dbReference>
<dbReference type="PANTHER" id="PTHR15021:SF0">
    <property type="entry name" value="DISCO-RELATED, ISOFORM A-RELATED"/>
    <property type="match status" value="1"/>
</dbReference>
<dbReference type="Gene3D" id="3.30.160.60">
    <property type="entry name" value="Classic Zinc Finger"/>
    <property type="match status" value="1"/>
</dbReference>
<name>A0A7E4UYR2_PANRE</name>
<dbReference type="PROSITE" id="PS00028">
    <property type="entry name" value="ZINC_FINGER_C2H2_1"/>
    <property type="match status" value="1"/>
</dbReference>
<evidence type="ECO:0000259" key="3">
    <source>
        <dbReference type="PROSITE" id="PS50157"/>
    </source>
</evidence>
<dbReference type="SUPFAM" id="SSF57667">
    <property type="entry name" value="beta-beta-alpha zinc fingers"/>
    <property type="match status" value="1"/>
</dbReference>
<reference evidence="4" key="1">
    <citation type="journal article" date="2013" name="Genetics">
        <title>The draft genome and transcriptome of Panagrellus redivivus are shaped by the harsh demands of a free-living lifestyle.</title>
        <authorList>
            <person name="Srinivasan J."/>
            <person name="Dillman A.R."/>
            <person name="Macchietto M.G."/>
            <person name="Heikkinen L."/>
            <person name="Lakso M."/>
            <person name="Fracchia K.M."/>
            <person name="Antoshechkin I."/>
            <person name="Mortazavi A."/>
            <person name="Wong G."/>
            <person name="Sternberg P.W."/>
        </authorList>
    </citation>
    <scope>NUCLEOTIDE SEQUENCE [LARGE SCALE GENOMIC DNA]</scope>
    <source>
        <strain evidence="4">MT8872</strain>
    </source>
</reference>
<organism evidence="4 5">
    <name type="scientific">Panagrellus redivivus</name>
    <name type="common">Microworm</name>
    <dbReference type="NCBI Taxonomy" id="6233"/>
    <lineage>
        <taxon>Eukaryota</taxon>
        <taxon>Metazoa</taxon>
        <taxon>Ecdysozoa</taxon>
        <taxon>Nematoda</taxon>
        <taxon>Chromadorea</taxon>
        <taxon>Rhabditida</taxon>
        <taxon>Tylenchina</taxon>
        <taxon>Panagrolaimomorpha</taxon>
        <taxon>Panagrolaimoidea</taxon>
        <taxon>Panagrolaimidae</taxon>
        <taxon>Panagrellus</taxon>
    </lineage>
</organism>